<dbReference type="Gene3D" id="2.30.29.30">
    <property type="entry name" value="Pleckstrin-homology domain (PH domain)/Phosphotyrosine-binding domain (PTB)"/>
    <property type="match status" value="1"/>
</dbReference>
<keyword evidence="2" id="KW-1133">Transmembrane helix</keyword>
<dbReference type="OrthoDB" id="985063at2759"/>
<evidence type="ECO:0000313" key="4">
    <source>
        <dbReference type="EMBL" id="KAF7837665.1"/>
    </source>
</evidence>
<dbReference type="PANTHER" id="PTHR45523:SF2">
    <property type="entry name" value="OS02G0470600 PROTEIN"/>
    <property type="match status" value="1"/>
</dbReference>
<dbReference type="PANTHER" id="PTHR45523">
    <property type="entry name" value="TETRATRICOPEPTIDE REPEAT (TPR)-CONTAINING PROTEIN-RELATED"/>
    <property type="match status" value="1"/>
</dbReference>
<dbReference type="Pfam" id="PF00169">
    <property type="entry name" value="PH"/>
    <property type="match status" value="1"/>
</dbReference>
<evidence type="ECO:0000313" key="5">
    <source>
        <dbReference type="Proteomes" id="UP000634136"/>
    </source>
</evidence>
<feature type="domain" description="PH" evidence="3">
    <location>
        <begin position="725"/>
        <end position="835"/>
    </location>
</feature>
<dbReference type="EMBL" id="JAAIUW010000003">
    <property type="protein sequence ID" value="KAF7837665.1"/>
    <property type="molecule type" value="Genomic_DNA"/>
</dbReference>
<proteinExistence type="predicted"/>
<dbReference type="SMART" id="SM00233">
    <property type="entry name" value="PH"/>
    <property type="match status" value="1"/>
</dbReference>
<evidence type="ECO:0000256" key="2">
    <source>
        <dbReference type="SAM" id="Phobius"/>
    </source>
</evidence>
<dbReference type="SUPFAM" id="SSF50729">
    <property type="entry name" value="PH domain-like"/>
    <property type="match status" value="1"/>
</dbReference>
<keyword evidence="5" id="KW-1185">Reference proteome</keyword>
<feature type="transmembrane region" description="Helical" evidence="2">
    <location>
        <begin position="1296"/>
        <end position="1322"/>
    </location>
</feature>
<name>A0A834X432_9FABA</name>
<keyword evidence="1" id="KW-0813">Transport</keyword>
<dbReference type="InterPro" id="IPR001849">
    <property type="entry name" value="PH_domain"/>
</dbReference>
<dbReference type="Proteomes" id="UP000634136">
    <property type="component" value="Unassembled WGS sequence"/>
</dbReference>
<reference evidence="4" key="1">
    <citation type="submission" date="2020-09" db="EMBL/GenBank/DDBJ databases">
        <title>Genome-Enabled Discovery of Anthraquinone Biosynthesis in Senna tora.</title>
        <authorList>
            <person name="Kang S.-H."/>
            <person name="Pandey R.P."/>
            <person name="Lee C.-M."/>
            <person name="Sim J.-S."/>
            <person name="Jeong J.-T."/>
            <person name="Choi B.-S."/>
            <person name="Jung M."/>
            <person name="Ginzburg D."/>
            <person name="Zhao K."/>
            <person name="Won S.Y."/>
            <person name="Oh T.-J."/>
            <person name="Yu Y."/>
            <person name="Kim N.-H."/>
            <person name="Lee O.R."/>
            <person name="Lee T.-H."/>
            <person name="Bashyal P."/>
            <person name="Kim T.-S."/>
            <person name="Lee W.-H."/>
            <person name="Kawkins C."/>
            <person name="Kim C.-K."/>
            <person name="Kim J.S."/>
            <person name="Ahn B.O."/>
            <person name="Rhee S.Y."/>
            <person name="Sohng J.K."/>
        </authorList>
    </citation>
    <scope>NUCLEOTIDE SEQUENCE</scope>
    <source>
        <tissue evidence="4">Leaf</tissue>
    </source>
</reference>
<keyword evidence="2" id="KW-0472">Membrane</keyword>
<accession>A0A834X432</accession>
<dbReference type="Pfam" id="PF12624">
    <property type="entry name" value="VPS13_N"/>
    <property type="match status" value="1"/>
</dbReference>
<keyword evidence="2" id="KW-0812">Transmembrane</keyword>
<evidence type="ECO:0000259" key="3">
    <source>
        <dbReference type="PROSITE" id="PS50003"/>
    </source>
</evidence>
<dbReference type="PROSITE" id="PS50003">
    <property type="entry name" value="PH_DOMAIN"/>
    <property type="match status" value="1"/>
</dbReference>
<organism evidence="4 5">
    <name type="scientific">Senna tora</name>
    <dbReference type="NCBI Taxonomy" id="362788"/>
    <lineage>
        <taxon>Eukaryota</taxon>
        <taxon>Viridiplantae</taxon>
        <taxon>Streptophyta</taxon>
        <taxon>Embryophyta</taxon>
        <taxon>Tracheophyta</taxon>
        <taxon>Spermatophyta</taxon>
        <taxon>Magnoliopsida</taxon>
        <taxon>eudicotyledons</taxon>
        <taxon>Gunneridae</taxon>
        <taxon>Pentapetalae</taxon>
        <taxon>rosids</taxon>
        <taxon>fabids</taxon>
        <taxon>Fabales</taxon>
        <taxon>Fabaceae</taxon>
        <taxon>Caesalpinioideae</taxon>
        <taxon>Cassia clade</taxon>
        <taxon>Senna</taxon>
    </lineage>
</organism>
<evidence type="ECO:0000256" key="1">
    <source>
        <dbReference type="ARBA" id="ARBA00022448"/>
    </source>
</evidence>
<dbReference type="InterPro" id="IPR011993">
    <property type="entry name" value="PH-like_dom_sf"/>
</dbReference>
<dbReference type="InterPro" id="IPR026854">
    <property type="entry name" value="VPS13_N"/>
</dbReference>
<protein>
    <submittedName>
        <fullName evidence="4">Putative vacuolar protein sorting-associated protein</fullName>
    </submittedName>
</protein>
<gene>
    <name evidence="4" type="ORF">G2W53_006147</name>
</gene>
<sequence>MSNLAMDDIISVLDGFLDQALIPLQPSGNSWLSSIIATIIGNLKISISNVHIRYEDIVSNPGHPFSSGVTLAKLAAVTTDEHGNEIFDTSGALDKLRKSLQLERLALYHDSDSLPWEIDKRWEDISPQEWIEIFEDGINEPSVDQRLVSKWAMNRTYLVYPINANLQYHRLGNQERTNPEIPFEKVSLVLSDVSLTVTEAQYYDWIKLVEAVSRYKKYLEISHLRPSIPVLKAPKLWWKYAAQAGLQQKKMCYRCSWDQIRHLCQCRRQYVQSYMASLQNPSHVNQLEIREIEKDLDSKVILLWRLLAHAKVESVKSKAAAQQKAVTKRSWFSFGWGADTEEASFEDASEEPQFMEERLTKEEWQAINKLLSYQPDEELALGSSKDMQNMIKLLVTISIGQAAARIISVNQMEIVCGRFEQLNLSTKFKHRSIYCDVLLKFYGLSAPEGSLAQSVSSEQKVNALAASFVHLPIGENIDWRLSATISPCHVTVLMESIDRFLEFVKRSNAVSPTIALETATALQMKFEKVTRRAQEQFQMVLEEQSRFAFDIDLDAPKVRVPLRTSGSLKCGSHFLLDFGHFTLHTVESQSDEQRKNPYSRFLISGRDIAAFFTDSGSEFGSCSSVKLNNDTQPMISSTTEKVENLCFLIDRCGMAVIVDQIRVPHPNYPSTRISVQVPNIGIHFSPERYTKIMDLLNIFYGTIETCSQPTADNFQAKIAPWGPSDLATDGRILVWKGIGNSVAAWQPCFLLLSGSYLYVFDSAKSQSYQRYLRMGGRQVVEVPPTNIGGSPFCIAVCFRGMDIQKALESSSTWILDFRDEEEKAIWFKGLVQATYEASAAPSVDVLGDSEVDTAVSSFVNRTNVRSADLVIKGALMEMKLFIYGKAGNIVDGKLEESLILEILGGGGKVPPQLLGLDGFSTSFCCSSDGVLKNCISVGYAEIRQLFCVHLIHADGDLTVKMKLHYLKIKDELQGRLFMGEHYLAVSVLRNETLTASSGSFDTHGKDVLPEDDDSFTDALSEFMQMDQQGLMGIPPDFESLETLIHENEVEEGQGTSREEYYETEGIDNADFVSVSFATRSSSSPDYDGIDTQMSIRMSKLEFFCNRPTIVALISFGLDISSVNYMTNNADTEATSQEQHLVNKESADKKGRVQGLLGFGKDRVIFYLNMNVDSVTMFLNKEDGSQFATLVQESFLMDLKVHPSSLSIEGTLGNFRLCDRSLGTDHCWAWLCDIRNPGTDSLIKFKFNSYRAEDDDYEGYDYSLQGQLSAVRIVFLYRFVQEVCSETLLVLEIRFDIFLVCMLTLAVALTTPAVAIINTIFCYGARGGT</sequence>
<comment type="caution">
    <text evidence="4">The sequence shown here is derived from an EMBL/GenBank/DDBJ whole genome shotgun (WGS) entry which is preliminary data.</text>
</comment>